<dbReference type="Pfam" id="PF00460">
    <property type="entry name" value="Flg_bb_rod"/>
    <property type="match status" value="1"/>
</dbReference>
<evidence type="ECO:0000256" key="1">
    <source>
        <dbReference type="ARBA" id="ARBA00004117"/>
    </source>
</evidence>
<evidence type="ECO:0000256" key="5">
    <source>
        <dbReference type="ARBA" id="ARBA00024934"/>
    </source>
</evidence>
<comment type="function">
    <text evidence="5 6">Structural component of flagellum, the bacterial motility apparatus. Part of the rod structure of flagellar basal body.</text>
</comment>
<organism evidence="8 9">
    <name type="scientific">Methylomirabilis oxygeniifera</name>
    <dbReference type="NCBI Taxonomy" id="671143"/>
    <lineage>
        <taxon>Bacteria</taxon>
        <taxon>Candidatus Methylomirabilota</taxon>
        <taxon>Candidatus Methylomirabilia</taxon>
        <taxon>Candidatus Methylomirabilales</taxon>
        <taxon>Candidatus Methylomirabilaceae</taxon>
        <taxon>Candidatus Methylomirabilis</taxon>
    </lineage>
</organism>
<comment type="similarity">
    <text evidence="2 6">Belongs to the flagella basal body rod proteins family.</text>
</comment>
<gene>
    <name evidence="8" type="ORF">DAMO_1759</name>
</gene>
<comment type="subunit">
    <text evidence="6">The basal body constitutes a major portion of the flagellar organelle and consists of a number of rings mounted on a central rod.</text>
</comment>
<feature type="domain" description="Flagellar basal body rod protein N-terminal" evidence="7">
    <location>
        <begin position="19"/>
        <end position="39"/>
    </location>
</feature>
<keyword evidence="4 6" id="KW-0975">Bacterial flagellum</keyword>
<sequence>MQLLFDETSDLLTEMVRAASLRHQVLARNIANIDTPGYRPMEVDFSEELRLASEAGEPPAMVVRTAVAADRSVGAGRYDGNAVDLDRQMAKMAENALWHNTMIQILNSRMNLLRTVIRGG</sequence>
<dbReference type="InterPro" id="IPR001444">
    <property type="entry name" value="Flag_bb_rod_N"/>
</dbReference>
<evidence type="ECO:0000256" key="4">
    <source>
        <dbReference type="ARBA" id="ARBA00023143"/>
    </source>
</evidence>
<dbReference type="HOGENOM" id="CLU_125463_3_1_0"/>
<dbReference type="STRING" id="671143.DAMO_1759"/>
<protein>
    <recommendedName>
        <fullName evidence="3 6">Flagellar basal body rod protein FlgB</fullName>
    </recommendedName>
</protein>
<evidence type="ECO:0000313" key="9">
    <source>
        <dbReference type="Proteomes" id="UP000006898"/>
    </source>
</evidence>
<accession>D5MGD6</accession>
<evidence type="ECO:0000256" key="2">
    <source>
        <dbReference type="ARBA" id="ARBA00009677"/>
    </source>
</evidence>
<comment type="subcellular location">
    <subcellularLocation>
        <location evidence="1 6">Bacterial flagellum basal body</location>
    </subcellularLocation>
</comment>
<evidence type="ECO:0000259" key="7">
    <source>
        <dbReference type="Pfam" id="PF00460"/>
    </source>
</evidence>
<name>D5MGD6_METO1</name>
<dbReference type="AlphaFoldDB" id="D5MGD6"/>
<evidence type="ECO:0000256" key="3">
    <source>
        <dbReference type="ARBA" id="ARBA00014376"/>
    </source>
</evidence>
<evidence type="ECO:0000256" key="6">
    <source>
        <dbReference type="PIRNR" id="PIRNR002889"/>
    </source>
</evidence>
<dbReference type="KEGG" id="mox:DAMO_1759"/>
<proteinExistence type="inferred from homology"/>
<dbReference type="PIRSF" id="PIRSF002889">
    <property type="entry name" value="Rod_FlgB"/>
    <property type="match status" value="1"/>
</dbReference>
<dbReference type="GO" id="GO:0071973">
    <property type="term" value="P:bacterial-type flagellum-dependent cell motility"/>
    <property type="evidence" value="ECO:0007669"/>
    <property type="project" value="InterPro"/>
</dbReference>
<keyword evidence="8" id="KW-0282">Flagellum</keyword>
<keyword evidence="8" id="KW-0969">Cilium</keyword>
<dbReference type="GO" id="GO:0030694">
    <property type="term" value="C:bacterial-type flagellum basal body, rod"/>
    <property type="evidence" value="ECO:0007669"/>
    <property type="project" value="InterPro"/>
</dbReference>
<dbReference type="EMBL" id="FP565575">
    <property type="protein sequence ID" value="CBE68817.1"/>
    <property type="molecule type" value="Genomic_DNA"/>
</dbReference>
<dbReference type="Proteomes" id="UP000006898">
    <property type="component" value="Chromosome"/>
</dbReference>
<reference evidence="8 9" key="1">
    <citation type="journal article" date="2010" name="Nature">
        <title>Nitrite-driven anaerobic methane oxidation by oxygenic bacteria.</title>
        <authorList>
            <person name="Ettwig K.F."/>
            <person name="Butler M.K."/>
            <person name="Le Paslier D."/>
            <person name="Pelletier E."/>
            <person name="Mangenot S."/>
            <person name="Kuypers M.M.M."/>
            <person name="Schreiber F."/>
            <person name="Dutilh B.E."/>
            <person name="Zedelius J."/>
            <person name="de Beer D."/>
            <person name="Gloerich J."/>
            <person name="Wessels H.J.C.T."/>
            <person name="van Allen T."/>
            <person name="Luesken F."/>
            <person name="Wu M."/>
            <person name="van de Pas-Schoonen K.T."/>
            <person name="Op den Camp H.J.M."/>
            <person name="Janssen-Megens E.M."/>
            <person name="Francoijs K-J."/>
            <person name="Stunnenberg H."/>
            <person name="Weissenbach J."/>
            <person name="Jetten M.S.M."/>
            <person name="Strous M."/>
        </authorList>
    </citation>
    <scope>NUCLEOTIDE SEQUENCE [LARGE SCALE GENOMIC DNA]</scope>
</reference>
<dbReference type="eggNOG" id="COG1815">
    <property type="taxonomic scope" value="Bacteria"/>
</dbReference>
<dbReference type="InterPro" id="IPR006300">
    <property type="entry name" value="FlgB"/>
</dbReference>
<keyword evidence="8" id="KW-0966">Cell projection</keyword>
<dbReference type="PATRIC" id="fig|671143.5.peg.1557"/>
<evidence type="ECO:0000313" key="8">
    <source>
        <dbReference type="EMBL" id="CBE68817.1"/>
    </source>
</evidence>